<keyword evidence="2" id="KW-1185">Reference proteome</keyword>
<gene>
    <name evidence="1" type="ORF">GCM10010995_25120</name>
</gene>
<organism evidence="1 2">
    <name type="scientific">Cysteiniphilum litorale</name>
    <dbReference type="NCBI Taxonomy" id="2056700"/>
    <lineage>
        <taxon>Bacteria</taxon>
        <taxon>Pseudomonadati</taxon>
        <taxon>Pseudomonadota</taxon>
        <taxon>Gammaproteobacteria</taxon>
        <taxon>Thiotrichales</taxon>
        <taxon>Fastidiosibacteraceae</taxon>
        <taxon>Cysteiniphilum</taxon>
    </lineage>
</organism>
<evidence type="ECO:0000313" key="2">
    <source>
        <dbReference type="Proteomes" id="UP000636949"/>
    </source>
</evidence>
<dbReference type="Proteomes" id="UP000636949">
    <property type="component" value="Unassembled WGS sequence"/>
</dbReference>
<name>A0A8J2Z6S3_9GAMM</name>
<comment type="caution">
    <text evidence="1">The sequence shown here is derived from an EMBL/GenBank/DDBJ whole genome shotgun (WGS) entry which is preliminary data.</text>
</comment>
<dbReference type="EMBL" id="BMJS01000044">
    <property type="protein sequence ID" value="GGG06578.1"/>
    <property type="molecule type" value="Genomic_DNA"/>
</dbReference>
<dbReference type="AlphaFoldDB" id="A0A8J2Z6S3"/>
<accession>A0A8J2Z6S3</accession>
<reference evidence="1" key="2">
    <citation type="submission" date="2020-09" db="EMBL/GenBank/DDBJ databases">
        <authorList>
            <person name="Sun Q."/>
            <person name="Zhou Y."/>
        </authorList>
    </citation>
    <scope>NUCLEOTIDE SEQUENCE</scope>
    <source>
        <strain evidence="1">CGMCC 1.15758</strain>
    </source>
</reference>
<protein>
    <submittedName>
        <fullName evidence="1">Uncharacterized protein</fullName>
    </submittedName>
</protein>
<reference evidence="1" key="1">
    <citation type="journal article" date="2014" name="Int. J. Syst. Evol. Microbiol.">
        <title>Complete genome sequence of Corynebacterium casei LMG S-19264T (=DSM 44701T), isolated from a smear-ripened cheese.</title>
        <authorList>
            <consortium name="US DOE Joint Genome Institute (JGI-PGF)"/>
            <person name="Walter F."/>
            <person name="Albersmeier A."/>
            <person name="Kalinowski J."/>
            <person name="Ruckert C."/>
        </authorList>
    </citation>
    <scope>NUCLEOTIDE SEQUENCE</scope>
    <source>
        <strain evidence="1">CGMCC 1.15758</strain>
    </source>
</reference>
<sequence>MYKHKTDSYKSVVPAEKLSESLWLKGLLEKRLRKSFSGDLDLSSLERLVGIAAYKLIM</sequence>
<evidence type="ECO:0000313" key="1">
    <source>
        <dbReference type="EMBL" id="GGG06578.1"/>
    </source>
</evidence>
<proteinExistence type="predicted"/>